<protein>
    <submittedName>
        <fullName evidence="1">Uncharacterized protein</fullName>
    </submittedName>
</protein>
<sequence>MPIGRMRDVLIMDAVLETYEAADFTLWPTAEQPADRLLALSGDLSPLEVGTAMAVLAGYNKTQRTRHDPGPCDGLALLRRLVSVESVIAPGGLRLRDTASGITVSPGCCFGLENWRDWLDLLDGETPWLGHDPAPDVEHSGSLVRLRPDAERPAGPPVELPLSELPVLLDSVRSALAGFVGLVGQWTERDFPPALAAQVVAKLDEGLGIGAPLREVP</sequence>
<evidence type="ECO:0000313" key="1">
    <source>
        <dbReference type="EMBL" id="XDQ60048.1"/>
    </source>
</evidence>
<proteinExistence type="predicted"/>
<accession>A0AB39RZX8</accession>
<dbReference type="RefSeq" id="WP_369255051.1">
    <property type="nucleotide sequence ID" value="NZ_CP163440.1"/>
</dbReference>
<gene>
    <name evidence="1" type="ORF">AB5J50_04380</name>
</gene>
<dbReference type="EMBL" id="CP163440">
    <property type="protein sequence ID" value="XDQ60048.1"/>
    <property type="molecule type" value="Genomic_DNA"/>
</dbReference>
<organism evidence="1">
    <name type="scientific">Streptomyces sp. R35</name>
    <dbReference type="NCBI Taxonomy" id="3238630"/>
    <lineage>
        <taxon>Bacteria</taxon>
        <taxon>Bacillati</taxon>
        <taxon>Actinomycetota</taxon>
        <taxon>Actinomycetes</taxon>
        <taxon>Kitasatosporales</taxon>
        <taxon>Streptomycetaceae</taxon>
        <taxon>Streptomyces</taxon>
    </lineage>
</organism>
<reference evidence="1" key="1">
    <citation type="submission" date="2024-07" db="EMBL/GenBank/DDBJ databases">
        <authorList>
            <person name="Yu S.T."/>
        </authorList>
    </citation>
    <scope>NUCLEOTIDE SEQUENCE</scope>
    <source>
        <strain evidence="1">R35</strain>
    </source>
</reference>
<dbReference type="AlphaFoldDB" id="A0AB39RZX8"/>
<name>A0AB39RZX8_9ACTN</name>